<keyword evidence="3" id="KW-1133">Transmembrane helix</keyword>
<dbReference type="AlphaFoldDB" id="A0A9P7QYC8"/>
<feature type="transmembrane region" description="Helical" evidence="3">
    <location>
        <begin position="418"/>
        <end position="441"/>
    </location>
</feature>
<dbReference type="EMBL" id="JAESDN010000009">
    <property type="protein sequence ID" value="KAG7045458.1"/>
    <property type="molecule type" value="Genomic_DNA"/>
</dbReference>
<keyword evidence="3" id="KW-0812">Transmembrane</keyword>
<dbReference type="Proteomes" id="UP000699042">
    <property type="component" value="Unassembled WGS sequence"/>
</dbReference>
<evidence type="ECO:0000256" key="2">
    <source>
        <dbReference type="SAM" id="MobiDB-lite"/>
    </source>
</evidence>
<feature type="domain" description="Zn(2)-C6 fungal-type" evidence="4">
    <location>
        <begin position="20"/>
        <end position="50"/>
    </location>
</feature>
<dbReference type="InterPro" id="IPR036864">
    <property type="entry name" value="Zn2-C6_fun-type_DNA-bd_sf"/>
</dbReference>
<dbReference type="InterPro" id="IPR001138">
    <property type="entry name" value="Zn2Cys6_DnaBD"/>
</dbReference>
<comment type="caution">
    <text evidence="5">The sequence shown here is derived from an EMBL/GenBank/DDBJ whole genome shotgun (WGS) entry which is preliminary data.</text>
</comment>
<name>A0A9P7QYC8_9PEZI</name>
<dbReference type="PROSITE" id="PS00463">
    <property type="entry name" value="ZN2_CY6_FUNGAL_1"/>
    <property type="match status" value="1"/>
</dbReference>
<dbReference type="OrthoDB" id="5419315at2759"/>
<evidence type="ECO:0000259" key="4">
    <source>
        <dbReference type="PROSITE" id="PS50048"/>
    </source>
</evidence>
<dbReference type="GO" id="GO:0008270">
    <property type="term" value="F:zinc ion binding"/>
    <property type="evidence" value="ECO:0007669"/>
    <property type="project" value="InterPro"/>
</dbReference>
<dbReference type="Gene3D" id="4.10.240.10">
    <property type="entry name" value="Zn(2)-C6 fungal-type DNA-binding domain"/>
    <property type="match status" value="1"/>
</dbReference>
<evidence type="ECO:0000313" key="5">
    <source>
        <dbReference type="EMBL" id="KAG7045458.1"/>
    </source>
</evidence>
<dbReference type="PANTHER" id="PTHR37534">
    <property type="entry name" value="TRANSCRIPTIONAL ACTIVATOR PROTEIN UGA3"/>
    <property type="match status" value="1"/>
</dbReference>
<proteinExistence type="predicted"/>
<accession>A0A9P7QYC8</accession>
<dbReference type="GO" id="GO:0045944">
    <property type="term" value="P:positive regulation of transcription by RNA polymerase II"/>
    <property type="evidence" value="ECO:0007669"/>
    <property type="project" value="TreeGrafter"/>
</dbReference>
<dbReference type="Pfam" id="PF00172">
    <property type="entry name" value="Zn_clus"/>
    <property type="match status" value="1"/>
</dbReference>
<evidence type="ECO:0000313" key="6">
    <source>
        <dbReference type="Proteomes" id="UP000699042"/>
    </source>
</evidence>
<dbReference type="GO" id="GO:0005634">
    <property type="term" value="C:nucleus"/>
    <property type="evidence" value="ECO:0007669"/>
    <property type="project" value="TreeGrafter"/>
</dbReference>
<dbReference type="PANTHER" id="PTHR37534:SF49">
    <property type="entry name" value="LYSINE BIOSYNTHESIS REGULATORY PROTEIN LYS14"/>
    <property type="match status" value="1"/>
</dbReference>
<keyword evidence="6" id="KW-1185">Reference proteome</keyword>
<feature type="region of interest" description="Disordered" evidence="2">
    <location>
        <begin position="289"/>
        <end position="311"/>
    </location>
</feature>
<evidence type="ECO:0000256" key="3">
    <source>
        <dbReference type="SAM" id="Phobius"/>
    </source>
</evidence>
<dbReference type="GO" id="GO:0000981">
    <property type="term" value="F:DNA-binding transcription factor activity, RNA polymerase II-specific"/>
    <property type="evidence" value="ECO:0007669"/>
    <property type="project" value="InterPro"/>
</dbReference>
<feature type="compositionally biased region" description="Basic and acidic residues" evidence="2">
    <location>
        <begin position="301"/>
        <end position="311"/>
    </location>
</feature>
<evidence type="ECO:0000256" key="1">
    <source>
        <dbReference type="ARBA" id="ARBA00023242"/>
    </source>
</evidence>
<reference evidence="5" key="1">
    <citation type="submission" date="2021-05" db="EMBL/GenBank/DDBJ databases">
        <title>Comparative genomics of three Colletotrichum scovillei strains and genetic complementation revealed genes involved fungal growth and virulence on chili pepper.</title>
        <authorList>
            <person name="Hsieh D.-K."/>
            <person name="Chuang S.-C."/>
            <person name="Chen C.-Y."/>
            <person name="Chao Y.-T."/>
            <person name="Lu M.-Y.J."/>
            <person name="Lee M.-H."/>
            <person name="Shih M.-C."/>
        </authorList>
    </citation>
    <scope>NUCLEOTIDE SEQUENCE</scope>
    <source>
        <strain evidence="5">Coll-153</strain>
    </source>
</reference>
<dbReference type="GO" id="GO:0000976">
    <property type="term" value="F:transcription cis-regulatory region binding"/>
    <property type="evidence" value="ECO:0007669"/>
    <property type="project" value="TreeGrafter"/>
</dbReference>
<keyword evidence="1" id="KW-0539">Nucleus</keyword>
<dbReference type="CDD" id="cd00067">
    <property type="entry name" value="GAL4"/>
    <property type="match status" value="1"/>
</dbReference>
<dbReference type="SMART" id="SM00066">
    <property type="entry name" value="GAL4"/>
    <property type="match status" value="1"/>
</dbReference>
<keyword evidence="3" id="KW-0472">Membrane</keyword>
<protein>
    <recommendedName>
        <fullName evidence="4">Zn(2)-C6 fungal-type domain-containing protein</fullName>
    </recommendedName>
</protein>
<gene>
    <name evidence="5" type="ORF">JMJ77_009541</name>
</gene>
<dbReference type="PROSITE" id="PS50048">
    <property type="entry name" value="ZN2_CY6_FUNGAL_2"/>
    <property type="match status" value="1"/>
</dbReference>
<feature type="compositionally biased region" description="Polar residues" evidence="2">
    <location>
        <begin position="289"/>
        <end position="298"/>
    </location>
</feature>
<dbReference type="SUPFAM" id="SSF57701">
    <property type="entry name" value="Zn2/Cys6 DNA-binding domain"/>
    <property type="match status" value="1"/>
</dbReference>
<organism evidence="5 6">
    <name type="scientific">Colletotrichum scovillei</name>
    <dbReference type="NCBI Taxonomy" id="1209932"/>
    <lineage>
        <taxon>Eukaryota</taxon>
        <taxon>Fungi</taxon>
        <taxon>Dikarya</taxon>
        <taxon>Ascomycota</taxon>
        <taxon>Pezizomycotina</taxon>
        <taxon>Sordariomycetes</taxon>
        <taxon>Hypocreomycetidae</taxon>
        <taxon>Glomerellales</taxon>
        <taxon>Glomerellaceae</taxon>
        <taxon>Colletotrichum</taxon>
        <taxon>Colletotrichum acutatum species complex</taxon>
    </lineage>
</organism>
<sequence>MAPEPDQPMARRTNTRSRTGCVSCRQKHIRCDERRPSCFNCRLKEQSCSYVPKIPLRERRAGPCPGQQAPWAVEDTRPVTHHSHSLKEIAVSSEVPSIQVLTIPSPFYVSPWEALDPFDTLPINMPLRSKELLHYFFQAGRSQGLLPGNPDDCIASATSDADVLQNTMLLSGLYYAWNKGDLSSFESTFVSQKIQSIRRVNSWLVATPHERDVMRCAKYISTLCFIECCLGNLAIAESHLKGLMTYLDSQRPETPSQHMTDDIEFDQTNRYLILDYNVVQCLKSRSNDSLTTYTSSQGKKPRSDPRESAHLTHEWHIHEASDQDLRLRALRMVPRFFGSVPQGRKPKNIDMYPIITALRNITKLADLRHAKASADVVLTTPWKGWDSSSPSELLFAVINAHTSSFADKIQLPSHGKQAFISSWSGFCGVIGMYLIAVLGIWNQGLPMEKQLHYHILRILTQDLRNDLVHLQSMNRETRDTWLWKALVGSLSVVHAQLFICDKRLDSILEELASFIRNWAKITGVVAWSGARERLSRVVWPVSLDREDTFESMWARLI</sequence>